<evidence type="ECO:0000259" key="2">
    <source>
        <dbReference type="Pfam" id="PF06580"/>
    </source>
</evidence>
<proteinExistence type="predicted"/>
<dbReference type="InterPro" id="IPR036890">
    <property type="entry name" value="HATPase_C_sf"/>
</dbReference>
<feature type="transmembrane region" description="Helical" evidence="1">
    <location>
        <begin position="108"/>
        <end position="127"/>
    </location>
</feature>
<keyword evidence="1" id="KW-0472">Membrane</keyword>
<dbReference type="Pfam" id="PF06580">
    <property type="entry name" value="His_kinase"/>
    <property type="match status" value="1"/>
</dbReference>
<dbReference type="Proteomes" id="UP000288293">
    <property type="component" value="Unassembled WGS sequence"/>
</dbReference>
<dbReference type="PANTHER" id="PTHR34220:SF9">
    <property type="entry name" value="SIGNAL TRANSDUCTION HISTIDINE KINASE INTERNAL REGION DOMAIN-CONTAINING PROTEIN"/>
    <property type="match status" value="1"/>
</dbReference>
<evidence type="ECO:0000313" key="3">
    <source>
        <dbReference type="EMBL" id="RUO26880.1"/>
    </source>
</evidence>
<evidence type="ECO:0000313" key="4">
    <source>
        <dbReference type="Proteomes" id="UP000288293"/>
    </source>
</evidence>
<name>A0A432W9Q3_9GAMM</name>
<evidence type="ECO:0000256" key="1">
    <source>
        <dbReference type="SAM" id="Phobius"/>
    </source>
</evidence>
<dbReference type="RefSeq" id="WP_126803694.1">
    <property type="nucleotide sequence ID" value="NZ_PIPL01000001.1"/>
</dbReference>
<feature type="transmembrane region" description="Helical" evidence="1">
    <location>
        <begin position="42"/>
        <end position="62"/>
    </location>
</feature>
<dbReference type="PANTHER" id="PTHR34220">
    <property type="entry name" value="SENSOR HISTIDINE KINASE YPDA"/>
    <property type="match status" value="1"/>
</dbReference>
<keyword evidence="3" id="KW-0808">Transferase</keyword>
<comment type="caution">
    <text evidence="3">The sequence shown here is derived from an EMBL/GenBank/DDBJ whole genome shotgun (WGS) entry which is preliminary data.</text>
</comment>
<dbReference type="SUPFAM" id="SSF55874">
    <property type="entry name" value="ATPase domain of HSP90 chaperone/DNA topoisomerase II/histidine kinase"/>
    <property type="match status" value="1"/>
</dbReference>
<dbReference type="AlphaFoldDB" id="A0A432W9Q3"/>
<accession>A0A432W9Q3</accession>
<keyword evidence="1" id="KW-1133">Transmembrane helix</keyword>
<feature type="domain" description="Signal transduction histidine kinase internal region" evidence="2">
    <location>
        <begin position="157"/>
        <end position="235"/>
    </location>
</feature>
<dbReference type="GO" id="GO:0016020">
    <property type="term" value="C:membrane"/>
    <property type="evidence" value="ECO:0007669"/>
    <property type="project" value="InterPro"/>
</dbReference>
<gene>
    <name evidence="3" type="ORF">CWE09_09375</name>
</gene>
<keyword evidence="3" id="KW-0418">Kinase</keyword>
<reference evidence="3 4" key="1">
    <citation type="journal article" date="2011" name="Front. Microbiol.">
        <title>Genomic signatures of strain selection and enhancement in Bacillus atrophaeus var. globigii, a historical biowarfare simulant.</title>
        <authorList>
            <person name="Gibbons H.S."/>
            <person name="Broomall S.M."/>
            <person name="McNew L.A."/>
            <person name="Daligault H."/>
            <person name="Chapman C."/>
            <person name="Bruce D."/>
            <person name="Karavis M."/>
            <person name="Krepps M."/>
            <person name="McGregor P.A."/>
            <person name="Hong C."/>
            <person name="Park K.H."/>
            <person name="Akmal A."/>
            <person name="Feldman A."/>
            <person name="Lin J.S."/>
            <person name="Chang W.E."/>
            <person name="Higgs B.W."/>
            <person name="Demirev P."/>
            <person name="Lindquist J."/>
            <person name="Liem A."/>
            <person name="Fochler E."/>
            <person name="Read T.D."/>
            <person name="Tapia R."/>
            <person name="Johnson S."/>
            <person name="Bishop-Lilly K.A."/>
            <person name="Detter C."/>
            <person name="Han C."/>
            <person name="Sozhamannan S."/>
            <person name="Rosenzweig C.N."/>
            <person name="Skowronski E.W."/>
        </authorList>
    </citation>
    <scope>NUCLEOTIDE SEQUENCE [LARGE SCALE GENOMIC DNA]</scope>
    <source>
        <strain evidence="3 4">MLST1</strain>
    </source>
</reference>
<dbReference type="Gene3D" id="3.30.565.10">
    <property type="entry name" value="Histidine kinase-like ATPase, C-terminal domain"/>
    <property type="match status" value="1"/>
</dbReference>
<dbReference type="OrthoDB" id="2514702at2"/>
<protein>
    <submittedName>
        <fullName evidence="3">Histidine kinase</fullName>
    </submittedName>
</protein>
<dbReference type="EMBL" id="PIPL01000001">
    <property type="protein sequence ID" value="RUO26880.1"/>
    <property type="molecule type" value="Genomic_DNA"/>
</dbReference>
<sequence length="354" mass="39962">MATKMHAPRNGNHWQSHLKLAVICVLVGIMVHLFGSTKYLSISIFISLGIGFSIRFSRYWLITQYPDMRLWLQYFYALVLAFLVWGVAPILLKVMAGPGDSIDSLQNYLGIFFIGSLAMALVSFVYYRSEQTLALKQALFQAELEQVKKDKLLLETELRLLQSQIEPHFLFNTLATIQALIAVDSRQASEMLTALTSLLRQSLDRTRTEWLTLEHELQFNKAYLAIQKIRLGERLKLEYDISDQLTDDIMFPPMLLQPLLENAVTHGIEQLKNGGTLTLSIKLDGQNLIITIINHCKPGGSQHTGAQVGLNNVQQRLAQLYAERAKLSYDIGYDNSAADLVRVTLEVPIHVASD</sequence>
<organism evidence="3 4">
    <name type="scientific">Aliidiomarina minuta</name>
    <dbReference type="NCBI Taxonomy" id="880057"/>
    <lineage>
        <taxon>Bacteria</taxon>
        <taxon>Pseudomonadati</taxon>
        <taxon>Pseudomonadota</taxon>
        <taxon>Gammaproteobacteria</taxon>
        <taxon>Alteromonadales</taxon>
        <taxon>Idiomarinaceae</taxon>
        <taxon>Aliidiomarina</taxon>
    </lineage>
</organism>
<feature type="transmembrane region" description="Helical" evidence="1">
    <location>
        <begin position="74"/>
        <end position="96"/>
    </location>
</feature>
<feature type="transmembrane region" description="Helical" evidence="1">
    <location>
        <begin position="20"/>
        <end position="36"/>
    </location>
</feature>
<keyword evidence="1" id="KW-0812">Transmembrane</keyword>
<dbReference type="InterPro" id="IPR010559">
    <property type="entry name" value="Sig_transdc_His_kin_internal"/>
</dbReference>
<keyword evidence="4" id="KW-1185">Reference proteome</keyword>
<dbReference type="InterPro" id="IPR050640">
    <property type="entry name" value="Bact_2-comp_sensor_kinase"/>
</dbReference>
<dbReference type="GO" id="GO:0000155">
    <property type="term" value="F:phosphorelay sensor kinase activity"/>
    <property type="evidence" value="ECO:0007669"/>
    <property type="project" value="InterPro"/>
</dbReference>